<sequence>MGSAAPATQRLPNTEQPLTKSTYGPLLAHRQPQVPRHREPHEAAVNLGTAVAHHALPVTVLLGGYALSQLAGPVIARLSAGVVHDKIKELLEEMTAAATAGAGVVRHGLQQVVSAAAYAADTAAAVLLETVMVPVIWACHVLQCLIALVEVHTGMPRAADTKCTLRRFLCGVAAV</sequence>
<evidence type="ECO:0000313" key="3">
    <source>
        <dbReference type="Proteomes" id="UP000256970"/>
    </source>
</evidence>
<dbReference type="AlphaFoldDB" id="A0A383VV46"/>
<keyword evidence="3" id="KW-1185">Reference proteome</keyword>
<protein>
    <submittedName>
        <fullName evidence="2">Uncharacterized protein</fullName>
    </submittedName>
</protein>
<proteinExistence type="predicted"/>
<reference evidence="2 3" key="1">
    <citation type="submission" date="2016-10" db="EMBL/GenBank/DDBJ databases">
        <authorList>
            <person name="Cai Z."/>
        </authorList>
    </citation>
    <scope>NUCLEOTIDE SEQUENCE [LARGE SCALE GENOMIC DNA]</scope>
</reference>
<gene>
    <name evidence="2" type="ORF">BQ4739_LOCUS8649</name>
</gene>
<evidence type="ECO:0000256" key="1">
    <source>
        <dbReference type="SAM" id="MobiDB-lite"/>
    </source>
</evidence>
<name>A0A383VV46_TETOB</name>
<dbReference type="EMBL" id="FNXT01000848">
    <property type="protein sequence ID" value="SZX68286.1"/>
    <property type="molecule type" value="Genomic_DNA"/>
</dbReference>
<feature type="compositionally biased region" description="Polar residues" evidence="1">
    <location>
        <begin position="10"/>
        <end position="22"/>
    </location>
</feature>
<evidence type="ECO:0000313" key="2">
    <source>
        <dbReference type="EMBL" id="SZX68286.1"/>
    </source>
</evidence>
<organism evidence="2 3">
    <name type="scientific">Tetradesmus obliquus</name>
    <name type="common">Green alga</name>
    <name type="synonym">Acutodesmus obliquus</name>
    <dbReference type="NCBI Taxonomy" id="3088"/>
    <lineage>
        <taxon>Eukaryota</taxon>
        <taxon>Viridiplantae</taxon>
        <taxon>Chlorophyta</taxon>
        <taxon>core chlorophytes</taxon>
        <taxon>Chlorophyceae</taxon>
        <taxon>CS clade</taxon>
        <taxon>Sphaeropleales</taxon>
        <taxon>Scenedesmaceae</taxon>
        <taxon>Tetradesmus</taxon>
    </lineage>
</organism>
<feature type="region of interest" description="Disordered" evidence="1">
    <location>
        <begin position="1"/>
        <end position="23"/>
    </location>
</feature>
<dbReference type="Proteomes" id="UP000256970">
    <property type="component" value="Unassembled WGS sequence"/>
</dbReference>
<accession>A0A383VV46</accession>